<dbReference type="SUPFAM" id="SSF49785">
    <property type="entry name" value="Galactose-binding domain-like"/>
    <property type="match status" value="1"/>
</dbReference>
<comment type="similarity">
    <text evidence="3">Belongs to the glycosyl hydrolase 84 family.</text>
</comment>
<comment type="caution">
    <text evidence="7">The sequence shown here is derived from an EMBL/GenBank/DDBJ whole genome shotgun (WGS) entry which is preliminary data.</text>
</comment>
<dbReference type="AlphaFoldDB" id="A0A0R1WH68"/>
<keyword evidence="8" id="KW-1185">Reference proteome</keyword>
<dbReference type="Gene3D" id="1.20.58.460">
    <property type="entry name" value="Hyaluronidase post-catalytic domain-like"/>
    <property type="match status" value="1"/>
</dbReference>
<dbReference type="PANTHER" id="PTHR13170">
    <property type="entry name" value="O-GLCNACASE"/>
    <property type="match status" value="1"/>
</dbReference>
<dbReference type="Pfam" id="PF00754">
    <property type="entry name" value="F5_F8_type_C"/>
    <property type="match status" value="1"/>
</dbReference>
<evidence type="ECO:0000259" key="5">
    <source>
        <dbReference type="PROSITE" id="PS50022"/>
    </source>
</evidence>
<reference evidence="7 8" key="1">
    <citation type="journal article" date="2015" name="Genome Announc.">
        <title>Expanding the biotechnology potential of lactobacilli through comparative genomics of 213 strains and associated genera.</title>
        <authorList>
            <person name="Sun Z."/>
            <person name="Harris H.M."/>
            <person name="McCann A."/>
            <person name="Guo C."/>
            <person name="Argimon S."/>
            <person name="Zhang W."/>
            <person name="Yang X."/>
            <person name="Jeffery I.B."/>
            <person name="Cooney J.C."/>
            <person name="Kagawa T.F."/>
            <person name="Liu W."/>
            <person name="Song Y."/>
            <person name="Salvetti E."/>
            <person name="Wrobel A."/>
            <person name="Rasinkangas P."/>
            <person name="Parkhill J."/>
            <person name="Rea M.C."/>
            <person name="O'Sullivan O."/>
            <person name="Ritari J."/>
            <person name="Douillard F.P."/>
            <person name="Paul Ross R."/>
            <person name="Yang R."/>
            <person name="Briner A.E."/>
            <person name="Felis G.E."/>
            <person name="de Vos W.M."/>
            <person name="Barrangou R."/>
            <person name="Klaenhammer T.R."/>
            <person name="Caufield P.W."/>
            <person name="Cui Y."/>
            <person name="Zhang H."/>
            <person name="O'Toole P.W."/>
        </authorList>
    </citation>
    <scope>NUCLEOTIDE SEQUENCE [LARGE SCALE GENOMIC DNA]</scope>
    <source>
        <strain evidence="7 8">DSM 16982</strain>
    </source>
</reference>
<name>A0A0R1WH68_9LACO</name>
<dbReference type="InterPro" id="IPR051822">
    <property type="entry name" value="Glycosyl_Hydrolase_84"/>
</dbReference>
<gene>
    <name evidence="7" type="ORF">FD31_GL000258</name>
</gene>
<evidence type="ECO:0000313" key="8">
    <source>
        <dbReference type="Proteomes" id="UP000051302"/>
    </source>
</evidence>
<dbReference type="PROSITE" id="PS52009">
    <property type="entry name" value="GH84"/>
    <property type="match status" value="1"/>
</dbReference>
<protein>
    <submittedName>
        <fullName evidence="7">Uncharacterized protein</fullName>
    </submittedName>
</protein>
<dbReference type="InterPro" id="IPR000421">
    <property type="entry name" value="FA58C"/>
</dbReference>
<evidence type="ECO:0000256" key="2">
    <source>
        <dbReference type="ARBA" id="ARBA00023295"/>
    </source>
</evidence>
<proteinExistence type="inferred from homology"/>
<feature type="active site" description="Proton donor" evidence="3">
    <location>
        <position position="360"/>
    </location>
</feature>
<dbReference type="SUPFAM" id="SSF55545">
    <property type="entry name" value="beta-N-acetylhexosaminidase-like domain"/>
    <property type="match status" value="1"/>
</dbReference>
<evidence type="ECO:0000259" key="6">
    <source>
        <dbReference type="PROSITE" id="PS52009"/>
    </source>
</evidence>
<dbReference type="Pfam" id="PF07555">
    <property type="entry name" value="NAGidase"/>
    <property type="match status" value="1"/>
</dbReference>
<dbReference type="Gene3D" id="3.30.379.10">
    <property type="entry name" value="Chitobiase/beta-hexosaminidase domain 2-like"/>
    <property type="match status" value="1"/>
</dbReference>
<dbReference type="Gene3D" id="2.60.120.260">
    <property type="entry name" value="Galactose-binding domain-like"/>
    <property type="match status" value="1"/>
</dbReference>
<dbReference type="RefSeq" id="WP_057891838.1">
    <property type="nucleotide sequence ID" value="NZ_AZFV01000010.1"/>
</dbReference>
<accession>A0A0R1WH68</accession>
<sequence length="976" mass="108164">MSAKQNQHHGFKSSQKLFLFGVTTFGAMLAFISSPTLVHANETDSSVPTSKSEDNVNISNDNTDLAPQVPDDSIDKETSETATDNSINSNSNNNVSAYYTVKLASDTSQDKIVAKPKVQPVATKTEKNTTTTIGNSVEDTQTYQAVQKVNEKMNSEQVNVEQAYFGLSGDKVVDQQLTNLDSTTAAKLNDDGYLIKSGVVNNKRTLVVQGKDSTGLFYAINHLNNLIDQKADLAKVNISESPQMSIRGVIEGFYGEPWSQQARKDLFQFMGNHKMNVYIYSPKDDDYLRKNWKDLYPQDKLDQIKDLIEAAKKNHVQFVYTLSPGNDITYSSKADFDKTVAKLDQLRSIGVTQFYIALDDIPLGMTDADAAIFKNHPTTNYPNNPWSGLADAQAFYVNKVQRDYVKKNKLPDLWLVPTNYNGSKQDPFKEAQGEALDKDIRLQWTGEGVFSGDITKESVEQAKKTYHTNHIFIWDNFPVNDSDQDRLYLNPLKGRSKNLYQVMDGFTSNPMVQSYASWFGLSGYGDYMWNANTYNPDANLQATIRELAGDDPEAITALQQFVDLNQYWDYATDANKVNAPILSSFINNFEKAEYGTAEYQNAKDKLLERLNIIVALPTTLKNMKTSGFYNDSLPWINAASHWGKAMIASVDILDSIKSGQTDSLGTNFDTLNNEVKLANVKSLPDNRTGEPDLVITPSVGDGVFQNFVEKANQAINEFLGTQPLLTTSRQISSEATTDIPQNGDYAPANMNDNNLDTKFWSNRSIKKGDTITVDLKESQDIQRINLHQGSADDVTSGDIFKTATIYASNSVDGSDKVAIGEVTPTGDYQLDLNQPMKARYIFVTATSDSDNWLQVRNISVFGKTGLNIENIKSSDSAKAMFDGTVQTGYEGKLNNNQATGVIEQTFDSRAVNTVYLAGKVNGTIFAHTNGKWQELGRVGSKQSLTTLKVNHEAIDGIKLVIDSSASDFVINEFGIN</sequence>
<evidence type="ECO:0000256" key="4">
    <source>
        <dbReference type="SAM" id="MobiDB-lite"/>
    </source>
</evidence>
<dbReference type="PATRIC" id="fig|1423774.3.peg.263"/>
<keyword evidence="2 3" id="KW-0326">Glycosidase</keyword>
<dbReference type="InterPro" id="IPR011496">
    <property type="entry name" value="O-GlcNAcase_cat"/>
</dbReference>
<feature type="region of interest" description="Disordered" evidence="4">
    <location>
        <begin position="41"/>
        <end position="91"/>
    </location>
</feature>
<evidence type="ECO:0000256" key="3">
    <source>
        <dbReference type="PROSITE-ProRule" id="PRU01353"/>
    </source>
</evidence>
<organism evidence="7 8">
    <name type="scientific">Companilactobacillus nantensis DSM 16982</name>
    <dbReference type="NCBI Taxonomy" id="1423774"/>
    <lineage>
        <taxon>Bacteria</taxon>
        <taxon>Bacillati</taxon>
        <taxon>Bacillota</taxon>
        <taxon>Bacilli</taxon>
        <taxon>Lactobacillales</taxon>
        <taxon>Lactobacillaceae</taxon>
        <taxon>Companilactobacillus</taxon>
    </lineage>
</organism>
<feature type="domain" description="F5/8 type C" evidence="5">
    <location>
        <begin position="714"/>
        <end position="863"/>
    </location>
</feature>
<keyword evidence="1 3" id="KW-0378">Hydrolase</keyword>
<dbReference type="SUPFAM" id="SSF51445">
    <property type="entry name" value="(Trans)glycosidases"/>
    <property type="match status" value="1"/>
</dbReference>
<dbReference type="InterPro" id="IPR008979">
    <property type="entry name" value="Galactose-bd-like_sf"/>
</dbReference>
<dbReference type="Gene3D" id="3.20.20.80">
    <property type="entry name" value="Glycosidases"/>
    <property type="match status" value="1"/>
</dbReference>
<evidence type="ECO:0000313" key="7">
    <source>
        <dbReference type="EMBL" id="KRM17370.1"/>
    </source>
</evidence>
<dbReference type="STRING" id="1423774.FD31_GL000258"/>
<dbReference type="InterPro" id="IPR029018">
    <property type="entry name" value="Hex-like_dom2"/>
</dbReference>
<feature type="domain" description="GH84" evidence="6">
    <location>
        <begin position="245"/>
        <end position="532"/>
    </location>
</feature>
<dbReference type="GO" id="GO:0005975">
    <property type="term" value="P:carbohydrate metabolic process"/>
    <property type="evidence" value="ECO:0007669"/>
    <property type="project" value="UniProtKB-ARBA"/>
</dbReference>
<dbReference type="Proteomes" id="UP000051302">
    <property type="component" value="Unassembled WGS sequence"/>
</dbReference>
<dbReference type="GO" id="GO:1901135">
    <property type="term" value="P:carbohydrate derivative metabolic process"/>
    <property type="evidence" value="ECO:0007669"/>
    <property type="project" value="UniProtKB-ARBA"/>
</dbReference>
<dbReference type="EMBL" id="AZFV01000010">
    <property type="protein sequence ID" value="KRM17370.1"/>
    <property type="molecule type" value="Genomic_DNA"/>
</dbReference>
<feature type="compositionally biased region" description="Polar residues" evidence="4">
    <location>
        <begin position="43"/>
        <end position="65"/>
    </location>
</feature>
<dbReference type="InterPro" id="IPR017853">
    <property type="entry name" value="GH"/>
</dbReference>
<dbReference type="PROSITE" id="PS50022">
    <property type="entry name" value="FA58C_3"/>
    <property type="match status" value="1"/>
</dbReference>
<dbReference type="PANTHER" id="PTHR13170:SF16">
    <property type="entry name" value="PROTEIN O-GLCNACASE"/>
    <property type="match status" value="1"/>
</dbReference>
<dbReference type="GO" id="GO:0015929">
    <property type="term" value="F:hexosaminidase activity"/>
    <property type="evidence" value="ECO:0007669"/>
    <property type="project" value="UniProtKB-ARBA"/>
</dbReference>
<evidence type="ECO:0000256" key="1">
    <source>
        <dbReference type="ARBA" id="ARBA00022801"/>
    </source>
</evidence>